<gene>
    <name evidence="1" type="ORF">N1032_27795</name>
</gene>
<dbReference type="EMBL" id="JANLCJ010000802">
    <property type="protein sequence ID" value="MCS5737539.1"/>
    <property type="molecule type" value="Genomic_DNA"/>
</dbReference>
<proteinExistence type="predicted"/>
<reference evidence="1" key="1">
    <citation type="submission" date="2022-08" db="EMBL/GenBank/DDBJ databases">
        <authorList>
            <person name="Deng Y."/>
            <person name="Han X.-F."/>
            <person name="Zhang Y.-Q."/>
        </authorList>
    </citation>
    <scope>NUCLEOTIDE SEQUENCE</scope>
    <source>
        <strain evidence="1">CPCC 203386</strain>
    </source>
</reference>
<organism evidence="1 2">
    <name type="scientific">Herbiconiux daphne</name>
    <dbReference type="NCBI Taxonomy" id="2970914"/>
    <lineage>
        <taxon>Bacteria</taxon>
        <taxon>Bacillati</taxon>
        <taxon>Actinomycetota</taxon>
        <taxon>Actinomycetes</taxon>
        <taxon>Micrococcales</taxon>
        <taxon>Microbacteriaceae</taxon>
        <taxon>Herbiconiux</taxon>
    </lineage>
</organism>
<name>A0ABT2HC63_9MICO</name>
<keyword evidence="2" id="KW-1185">Reference proteome</keyword>
<protein>
    <submittedName>
        <fullName evidence="1">Uncharacterized protein</fullName>
    </submittedName>
</protein>
<evidence type="ECO:0000313" key="2">
    <source>
        <dbReference type="Proteomes" id="UP001165586"/>
    </source>
</evidence>
<evidence type="ECO:0000313" key="1">
    <source>
        <dbReference type="EMBL" id="MCS5737539.1"/>
    </source>
</evidence>
<comment type="caution">
    <text evidence="1">The sequence shown here is derived from an EMBL/GenBank/DDBJ whole genome shotgun (WGS) entry which is preliminary data.</text>
</comment>
<accession>A0ABT2HC63</accession>
<sequence>ATTTPAPAPVEEYKAPAPTVVKTYTLAYGAKNAKGDIMPLVISKYSDGTIKDNTGDVYTGNRFYATSDYLISIDGKEFTTDNTPAYFAKNNISYAVKTDLQKAIDKGCNVYFTSYDHKLVTLVSCGNKLFYNDVNNFGDVKQYTYDSINENGEMKYTKNGSNKYIIVKGANMNN</sequence>
<feature type="non-terminal residue" evidence="1">
    <location>
        <position position="1"/>
    </location>
</feature>
<dbReference type="RefSeq" id="WP_259543964.1">
    <property type="nucleotide sequence ID" value="NZ_JANLCJ010000802.1"/>
</dbReference>
<dbReference type="Proteomes" id="UP001165586">
    <property type="component" value="Unassembled WGS sequence"/>
</dbReference>
<feature type="non-terminal residue" evidence="1">
    <location>
        <position position="174"/>
    </location>
</feature>